<dbReference type="GeneID" id="99757004"/>
<evidence type="ECO:0000256" key="7">
    <source>
        <dbReference type="ARBA" id="ARBA00022679"/>
    </source>
</evidence>
<dbReference type="InterPro" id="IPR017853">
    <property type="entry name" value="GH"/>
</dbReference>
<evidence type="ECO:0000256" key="2">
    <source>
        <dbReference type="ARBA" id="ARBA00002953"/>
    </source>
</evidence>
<dbReference type="HAMAP" id="MF_00685">
    <property type="entry name" value="GlgB"/>
    <property type="match status" value="1"/>
</dbReference>
<dbReference type="CDD" id="cd11322">
    <property type="entry name" value="AmyAc_Glg_BE"/>
    <property type="match status" value="1"/>
</dbReference>
<reference evidence="12 13" key="1">
    <citation type="submission" date="2017-02" db="EMBL/GenBank/DDBJ databases">
        <title>Complete genome sequence of Lactobacillus helveticus.</title>
        <authorList>
            <person name="Kim J.F."/>
            <person name="Chung Y."/>
            <person name="Kwak M."/>
        </authorList>
    </citation>
    <scope>NUCLEOTIDE SEQUENCE [LARGE SCALE GENOMIC DNA]</scope>
    <source>
        <strain evidence="12 13">LH5</strain>
    </source>
</reference>
<keyword evidence="8 10" id="KW-0320">Glycogen biosynthesis</keyword>
<organism evidence="12 13">
    <name type="scientific">Lactobacillus helveticus</name>
    <name type="common">Lactobacillus suntoryeus</name>
    <dbReference type="NCBI Taxonomy" id="1587"/>
    <lineage>
        <taxon>Bacteria</taxon>
        <taxon>Bacillati</taxon>
        <taxon>Bacillota</taxon>
        <taxon>Bacilli</taxon>
        <taxon>Lactobacillales</taxon>
        <taxon>Lactobacillaceae</taxon>
        <taxon>Lactobacillus</taxon>
    </lineage>
</organism>
<dbReference type="SMART" id="SM00642">
    <property type="entry name" value="Aamy"/>
    <property type="match status" value="1"/>
</dbReference>
<evidence type="ECO:0000313" key="13">
    <source>
        <dbReference type="Proteomes" id="UP000267945"/>
    </source>
</evidence>
<dbReference type="RefSeq" id="WP_014919127.1">
    <property type="nucleotide sequence ID" value="NZ_CP019581.1"/>
</dbReference>
<evidence type="ECO:0000313" key="12">
    <source>
        <dbReference type="EMBL" id="AZK91099.1"/>
    </source>
</evidence>
<comment type="function">
    <text evidence="2 10">Catalyzes the formation of the alpha-1,6-glucosidic linkages in glycogen by scission of a 1,4-alpha-linked oligosaccharide from growing alpha-1,4-glucan chains and the subsequent attachment of the oligosaccharide to the alpha-1,6 position.</text>
</comment>
<evidence type="ECO:0000256" key="10">
    <source>
        <dbReference type="HAMAP-Rule" id="MF_00685"/>
    </source>
</evidence>
<dbReference type="Pfam" id="PF00128">
    <property type="entry name" value="Alpha-amylase"/>
    <property type="match status" value="2"/>
</dbReference>
<dbReference type="Gene3D" id="3.20.20.80">
    <property type="entry name" value="Glycosidases"/>
    <property type="match status" value="1"/>
</dbReference>
<proteinExistence type="inferred from homology"/>
<dbReference type="UniPathway" id="UPA00164"/>
<dbReference type="GO" id="GO:0004553">
    <property type="term" value="F:hydrolase activity, hydrolyzing O-glycosyl compounds"/>
    <property type="evidence" value="ECO:0007669"/>
    <property type="project" value="InterPro"/>
</dbReference>
<dbReference type="Gene3D" id="2.60.40.1180">
    <property type="entry name" value="Golgi alpha-mannosidase II"/>
    <property type="match status" value="1"/>
</dbReference>
<dbReference type="InterPro" id="IPR006047">
    <property type="entry name" value="GH13_cat_dom"/>
</dbReference>
<evidence type="ECO:0000256" key="8">
    <source>
        <dbReference type="ARBA" id="ARBA00023056"/>
    </source>
</evidence>
<dbReference type="InterPro" id="IPR004193">
    <property type="entry name" value="Glyco_hydro_13_N"/>
</dbReference>
<protein>
    <recommendedName>
        <fullName evidence="10">1,4-alpha-glucan branching enzyme GlgB</fullName>
        <ecNumber evidence="10">2.4.1.18</ecNumber>
    </recommendedName>
    <alternativeName>
        <fullName evidence="10">1,4-alpha-D-glucan:1,4-alpha-D-glucan 6-glucosyl-transferase</fullName>
    </alternativeName>
    <alternativeName>
        <fullName evidence="10">Alpha-(1-&gt;4)-glucan branching enzyme</fullName>
    </alternativeName>
    <alternativeName>
        <fullName evidence="10">Glycogen branching enzyme</fullName>
        <shortName evidence="10">BE</shortName>
    </alternativeName>
</protein>
<dbReference type="EMBL" id="CP019581">
    <property type="protein sequence ID" value="AZK91099.1"/>
    <property type="molecule type" value="Genomic_DNA"/>
</dbReference>
<gene>
    <name evidence="10 12" type="primary">glgB</name>
    <name evidence="12" type="ORF">LH5_00843</name>
</gene>
<dbReference type="GO" id="GO:0003844">
    <property type="term" value="F:1,4-alpha-glucan branching enzyme activity"/>
    <property type="evidence" value="ECO:0007669"/>
    <property type="project" value="UniProtKB-UniRule"/>
</dbReference>
<sequence length="638" mass="74683">MEILEERYRKFGAGTELKLQDILGCHQIDRNFRFSVWAPKARQVWLVGDFNDWQKTLPMSENEQGIWTVITDQPQIGQLYKFLVKQADGTEVMKIDPMATQFEHRPGDAAVVANLPEKHWHDAAWIGRNKQMNHFARPINIYEVHASSWKRHADGSLYTLKDLQKELIPYVQKQGFNYIEFLPLTEHPLDASWGYQATGYFALCSTYGTPSELQDFVEACHQHNIGVFCDWVPGHFCINNDALAYYDGTPCYEFAEKWRAENKGWGALNFDLGKPQVQSFLLSSALFWLEYYHLDGLRVDAVSNMLYRDYDRGPGQWQPDKYGGNRNLEGIEFLHKLNRTVKGLHPEDLMIAEESSAQVKITGRIEDGGLGFDFKWNMGWMNDVLRFYEMDPLFRKFNFNLATFSFMYRMSENFVLPLSHDEVVHGKRSLMNKMWGKRDQQFAQLRNLYTMLMTYPGKKLLFMGSEFGQYLEWRFNEGLEWSELQDPLNNKMRRFDRVLNQFYLDEPSLWQLEQKKTALKVIDADNKDESVLSFIRQGKRRKDFLVIILNFTPVERKKFAIGVPYSGEYKEVLNTARVEFGGHWNQAAQICTTVKKQFKNMEYQVELDVPGFSALILKPKEVNIKRHLRRKHSQRGGK</sequence>
<dbReference type="InterPro" id="IPR044143">
    <property type="entry name" value="GlgB_N_E_set_prok"/>
</dbReference>
<accession>A0A3S8SB48</accession>
<feature type="domain" description="Glycosyl hydrolase family 13 catalytic" evidence="11">
    <location>
        <begin position="143"/>
        <end position="496"/>
    </location>
</feature>
<dbReference type="Gene3D" id="2.60.40.10">
    <property type="entry name" value="Immunoglobulins"/>
    <property type="match status" value="1"/>
</dbReference>
<keyword evidence="7 10" id="KW-0808">Transferase</keyword>
<dbReference type="InterPro" id="IPR014756">
    <property type="entry name" value="Ig_E-set"/>
</dbReference>
<evidence type="ECO:0000256" key="6">
    <source>
        <dbReference type="ARBA" id="ARBA00022676"/>
    </source>
</evidence>
<feature type="active site" description="Nucleophile" evidence="10">
    <location>
        <position position="300"/>
    </location>
</feature>
<dbReference type="NCBIfam" id="NF003811">
    <property type="entry name" value="PRK05402.1"/>
    <property type="match status" value="1"/>
</dbReference>
<dbReference type="GO" id="GO:0005829">
    <property type="term" value="C:cytosol"/>
    <property type="evidence" value="ECO:0007669"/>
    <property type="project" value="TreeGrafter"/>
</dbReference>
<comment type="subunit">
    <text evidence="10">Monomer.</text>
</comment>
<dbReference type="InterPro" id="IPR037439">
    <property type="entry name" value="Branching_enzy"/>
</dbReference>
<dbReference type="PANTHER" id="PTHR43651:SF3">
    <property type="entry name" value="1,4-ALPHA-GLUCAN-BRANCHING ENZYME"/>
    <property type="match status" value="1"/>
</dbReference>
<dbReference type="PIRSF" id="PIRSF000463">
    <property type="entry name" value="GlgB"/>
    <property type="match status" value="1"/>
</dbReference>
<dbReference type="GO" id="GO:0005978">
    <property type="term" value="P:glycogen biosynthetic process"/>
    <property type="evidence" value="ECO:0007669"/>
    <property type="project" value="UniProtKB-UniRule"/>
</dbReference>
<dbReference type="SUPFAM" id="SSF51445">
    <property type="entry name" value="(Trans)glycosidases"/>
    <property type="match status" value="1"/>
</dbReference>
<dbReference type="GO" id="GO:0043169">
    <property type="term" value="F:cation binding"/>
    <property type="evidence" value="ECO:0007669"/>
    <property type="project" value="InterPro"/>
</dbReference>
<dbReference type="InterPro" id="IPR006407">
    <property type="entry name" value="GlgB"/>
</dbReference>
<evidence type="ECO:0000256" key="9">
    <source>
        <dbReference type="ARBA" id="ARBA00023277"/>
    </source>
</evidence>
<dbReference type="NCBIfam" id="NF008967">
    <property type="entry name" value="PRK12313.1"/>
    <property type="match status" value="1"/>
</dbReference>
<evidence type="ECO:0000256" key="3">
    <source>
        <dbReference type="ARBA" id="ARBA00004964"/>
    </source>
</evidence>
<dbReference type="Pfam" id="PF02922">
    <property type="entry name" value="CBM_48"/>
    <property type="match status" value="1"/>
</dbReference>
<keyword evidence="9 10" id="KW-0119">Carbohydrate metabolism</keyword>
<dbReference type="InterPro" id="IPR006048">
    <property type="entry name" value="A-amylase/branching_C"/>
</dbReference>
<dbReference type="SUPFAM" id="SSF51011">
    <property type="entry name" value="Glycosyl hydrolase domain"/>
    <property type="match status" value="1"/>
</dbReference>
<comment type="similarity">
    <text evidence="4 10">Belongs to the glycosyl hydrolase 13 family. GlgB subfamily.</text>
</comment>
<dbReference type="InterPro" id="IPR013780">
    <property type="entry name" value="Glyco_hydro_b"/>
</dbReference>
<dbReference type="InterPro" id="IPR013783">
    <property type="entry name" value="Ig-like_fold"/>
</dbReference>
<keyword evidence="6 10" id="KW-0328">Glycosyltransferase</keyword>
<dbReference type="AlphaFoldDB" id="A0A3S8SB48"/>
<name>A0A3S8SB48_LACHE</name>
<evidence type="ECO:0000256" key="1">
    <source>
        <dbReference type="ARBA" id="ARBA00000826"/>
    </source>
</evidence>
<evidence type="ECO:0000259" key="11">
    <source>
        <dbReference type="SMART" id="SM00642"/>
    </source>
</evidence>
<dbReference type="CDD" id="cd02855">
    <property type="entry name" value="E_set_GBE_prok_N"/>
    <property type="match status" value="1"/>
</dbReference>
<dbReference type="Pfam" id="PF02806">
    <property type="entry name" value="Alpha-amylase_C"/>
    <property type="match status" value="1"/>
</dbReference>
<dbReference type="Proteomes" id="UP000267945">
    <property type="component" value="Chromosome"/>
</dbReference>
<feature type="active site" description="Proton donor" evidence="10">
    <location>
        <position position="353"/>
    </location>
</feature>
<comment type="catalytic activity">
    <reaction evidence="1 10">
        <text>Transfers a segment of a (1-&gt;4)-alpha-D-glucan chain to a primary hydroxy group in a similar glucan chain.</text>
        <dbReference type="EC" id="2.4.1.18"/>
    </reaction>
</comment>
<keyword evidence="5 10" id="KW-0321">Glycogen metabolism</keyword>
<dbReference type="PANTHER" id="PTHR43651">
    <property type="entry name" value="1,4-ALPHA-GLUCAN-BRANCHING ENZYME"/>
    <property type="match status" value="1"/>
</dbReference>
<evidence type="ECO:0000256" key="5">
    <source>
        <dbReference type="ARBA" id="ARBA00022600"/>
    </source>
</evidence>
<dbReference type="EC" id="2.4.1.18" evidence="10"/>
<evidence type="ECO:0000256" key="4">
    <source>
        <dbReference type="ARBA" id="ARBA00009000"/>
    </source>
</evidence>
<dbReference type="SUPFAM" id="SSF81296">
    <property type="entry name" value="E set domains"/>
    <property type="match status" value="1"/>
</dbReference>
<comment type="pathway">
    <text evidence="3 10">Glycan biosynthesis; glycogen biosynthesis.</text>
</comment>
<dbReference type="NCBIfam" id="TIGR01515">
    <property type="entry name" value="branching_enzym"/>
    <property type="match status" value="1"/>
</dbReference>